<feature type="compositionally biased region" description="Basic and acidic residues" evidence="1">
    <location>
        <begin position="108"/>
        <end position="133"/>
    </location>
</feature>
<dbReference type="Proteomes" id="UP000053268">
    <property type="component" value="Unassembled WGS sequence"/>
</dbReference>
<gene>
    <name evidence="2" type="ORF">RR46_11727</name>
</gene>
<feature type="compositionally biased region" description="Basic and acidic residues" evidence="1">
    <location>
        <begin position="153"/>
        <end position="171"/>
    </location>
</feature>
<feature type="region of interest" description="Disordered" evidence="1">
    <location>
        <begin position="91"/>
        <end position="171"/>
    </location>
</feature>
<reference evidence="2 3" key="1">
    <citation type="journal article" date="2015" name="Nat. Commun.">
        <title>Outbred genome sequencing and CRISPR/Cas9 gene editing in butterflies.</title>
        <authorList>
            <person name="Li X."/>
            <person name="Fan D."/>
            <person name="Zhang W."/>
            <person name="Liu G."/>
            <person name="Zhang L."/>
            <person name="Zhao L."/>
            <person name="Fang X."/>
            <person name="Chen L."/>
            <person name="Dong Y."/>
            <person name="Chen Y."/>
            <person name="Ding Y."/>
            <person name="Zhao R."/>
            <person name="Feng M."/>
            <person name="Zhu Y."/>
            <person name="Feng Y."/>
            <person name="Jiang X."/>
            <person name="Zhu D."/>
            <person name="Xiang H."/>
            <person name="Feng X."/>
            <person name="Li S."/>
            <person name="Wang J."/>
            <person name="Zhang G."/>
            <person name="Kronforst M.R."/>
            <person name="Wang W."/>
        </authorList>
    </citation>
    <scope>NUCLEOTIDE SEQUENCE [LARGE SCALE GENOMIC DNA]</scope>
    <source>
        <strain evidence="2">Ya'a_city_454_Px</strain>
        <tissue evidence="2">Whole body</tissue>
    </source>
</reference>
<evidence type="ECO:0000256" key="1">
    <source>
        <dbReference type="SAM" id="MobiDB-lite"/>
    </source>
</evidence>
<name>A0A194PTC3_PAPXU</name>
<keyword evidence="3" id="KW-1185">Reference proteome</keyword>
<evidence type="ECO:0000313" key="3">
    <source>
        <dbReference type="Proteomes" id="UP000053268"/>
    </source>
</evidence>
<sequence length="171" mass="20104">MNIYILLVSYPCKRTPIKEFGTVIKRYASREDVWNPLRATKLKDLNVNDYPLTKSLGFSMDTKLGKKLEDAMFSQGYMEQYQDVMRASRESFESFERDKERRRRRGKSSTEVDREGIVERRRGAGRLRSEVGRRRARSQALRRDKLNTQSLRSHLEHSKQSTQRDSHAISS</sequence>
<evidence type="ECO:0000313" key="2">
    <source>
        <dbReference type="EMBL" id="KPI96014.1"/>
    </source>
</evidence>
<dbReference type="EMBL" id="KQ459595">
    <property type="protein sequence ID" value="KPI96014.1"/>
    <property type="molecule type" value="Genomic_DNA"/>
</dbReference>
<dbReference type="AlphaFoldDB" id="A0A194PTC3"/>
<accession>A0A194PTC3</accession>
<protein>
    <submittedName>
        <fullName evidence="2">Uncharacterized protein</fullName>
    </submittedName>
</protein>
<proteinExistence type="predicted"/>
<organism evidence="2 3">
    <name type="scientific">Papilio xuthus</name>
    <name type="common">Asian swallowtail butterfly</name>
    <dbReference type="NCBI Taxonomy" id="66420"/>
    <lineage>
        <taxon>Eukaryota</taxon>
        <taxon>Metazoa</taxon>
        <taxon>Ecdysozoa</taxon>
        <taxon>Arthropoda</taxon>
        <taxon>Hexapoda</taxon>
        <taxon>Insecta</taxon>
        <taxon>Pterygota</taxon>
        <taxon>Neoptera</taxon>
        <taxon>Endopterygota</taxon>
        <taxon>Lepidoptera</taxon>
        <taxon>Glossata</taxon>
        <taxon>Ditrysia</taxon>
        <taxon>Papilionoidea</taxon>
        <taxon>Papilionidae</taxon>
        <taxon>Papilioninae</taxon>
        <taxon>Papilio</taxon>
    </lineage>
</organism>